<dbReference type="PANTHER" id="PTHR40078">
    <property type="entry name" value="INTEGRAL MEMBRANE PROTEIN-RELATED"/>
    <property type="match status" value="1"/>
</dbReference>
<feature type="transmembrane region" description="Helical" evidence="1">
    <location>
        <begin position="115"/>
        <end position="138"/>
    </location>
</feature>
<organism evidence="2 3">
    <name type="scientific">Hornefia porci</name>
    <dbReference type="NCBI Taxonomy" id="2652292"/>
    <lineage>
        <taxon>Bacteria</taxon>
        <taxon>Bacillati</taxon>
        <taxon>Bacillota</taxon>
        <taxon>Clostridia</taxon>
        <taxon>Peptostreptococcales</taxon>
        <taxon>Anaerovoracaceae</taxon>
        <taxon>Hornefia</taxon>
    </lineage>
</organism>
<reference evidence="2 3" key="1">
    <citation type="journal article" date="2016" name="Appl. Environ. Microbiol.">
        <title>Function and Phylogeny of Bacterial Butyryl Coenzyme A:Acetate Transferases and Their Diversity in the Proximal Colon of Swine.</title>
        <authorList>
            <person name="Trachsel J."/>
            <person name="Bayles D.O."/>
            <person name="Looft T."/>
            <person name="Levine U.Y."/>
            <person name="Allen H.K."/>
        </authorList>
    </citation>
    <scope>NUCLEOTIDE SEQUENCE [LARGE SCALE GENOMIC DNA]</scope>
    <source>
        <strain evidence="2 3">68-3-10</strain>
    </source>
</reference>
<dbReference type="EMBL" id="MJIE01000001">
    <property type="protein sequence ID" value="OLR55109.1"/>
    <property type="molecule type" value="Genomic_DNA"/>
</dbReference>
<keyword evidence="3" id="KW-1185">Reference proteome</keyword>
<dbReference type="OrthoDB" id="87655at2"/>
<feature type="transmembrane region" description="Helical" evidence="1">
    <location>
        <begin position="189"/>
        <end position="205"/>
    </location>
</feature>
<accession>A0A1Q9JFZ2</accession>
<dbReference type="AlphaFoldDB" id="A0A1Q9JFZ2"/>
<comment type="caution">
    <text evidence="2">The sequence shown here is derived from an EMBL/GenBank/DDBJ whole genome shotgun (WGS) entry which is preliminary data.</text>
</comment>
<evidence type="ECO:0000313" key="2">
    <source>
        <dbReference type="EMBL" id="OLR55109.1"/>
    </source>
</evidence>
<feature type="transmembrane region" description="Helical" evidence="1">
    <location>
        <begin position="83"/>
        <end position="103"/>
    </location>
</feature>
<keyword evidence="1" id="KW-0472">Membrane</keyword>
<dbReference type="RefSeq" id="WP_075712110.1">
    <property type="nucleotide sequence ID" value="NZ_MJIE01000001.1"/>
</dbReference>
<dbReference type="Pfam" id="PF19700">
    <property type="entry name" value="DUF6198"/>
    <property type="match status" value="1"/>
</dbReference>
<dbReference type="PANTHER" id="PTHR40078:SF1">
    <property type="entry name" value="INTEGRAL MEMBRANE PROTEIN"/>
    <property type="match status" value="1"/>
</dbReference>
<gene>
    <name evidence="2" type="ORF">BHK98_02935</name>
</gene>
<feature type="transmembrane region" description="Helical" evidence="1">
    <location>
        <begin position="47"/>
        <end position="71"/>
    </location>
</feature>
<evidence type="ECO:0000313" key="3">
    <source>
        <dbReference type="Proteomes" id="UP000187404"/>
    </source>
</evidence>
<sequence>MKRKNYIFRRYCIFFTGLFFVAFGISFVTKAGLGTSAISSVPYTLSLIWPVLTMGQWTILFNYLLVAAQIVILKGRVSKIEMLLQLGVTLIFGYCIDFGMWLLTPLEPQNYGTKLAALGIGILIMSFGAYLEFVGNVVMLPGDGFANTIAKVSHRSFGFVRFVSDTIMVACAALMCIFCLHALTGVREGTVIAALTVGNVVRIYTRLFRKAEARVLPAE</sequence>
<dbReference type="Proteomes" id="UP000187404">
    <property type="component" value="Unassembled WGS sequence"/>
</dbReference>
<protein>
    <recommendedName>
        <fullName evidence="4">YitT family protein</fullName>
    </recommendedName>
</protein>
<evidence type="ECO:0008006" key="4">
    <source>
        <dbReference type="Google" id="ProtNLM"/>
    </source>
</evidence>
<dbReference type="InterPro" id="IPR038750">
    <property type="entry name" value="YczE/YyaS-like"/>
</dbReference>
<proteinExistence type="predicted"/>
<keyword evidence="1" id="KW-1133">Transmembrane helix</keyword>
<feature type="transmembrane region" description="Helical" evidence="1">
    <location>
        <begin position="159"/>
        <end position="183"/>
    </location>
</feature>
<keyword evidence="1" id="KW-0812">Transmembrane</keyword>
<evidence type="ECO:0000256" key="1">
    <source>
        <dbReference type="SAM" id="Phobius"/>
    </source>
</evidence>
<dbReference type="STRING" id="1261640.BHK98_02935"/>
<name>A0A1Q9JFZ2_9FIRM</name>